<dbReference type="OrthoDB" id="9783778at2"/>
<keyword evidence="3" id="KW-1185">Reference proteome</keyword>
<sequence length="262" mass="28535">MTYPTGWRTLFLLTVLGIGYGCSLDAGSRGPFGPEDPETPVRKTQLPEKPPSPHMLQFTGDDAAGHHKPKMVGAVSDAAVKRSTNASAVLTANEVAALRSAAERDARVAKLLGSRWAFIDADRVPPEGKISFGCCREAAKLTRLVYYSYSQNVAVDVRMKGGNLLSVSPLEGYLPPEGQQDVQRGIELAKADPRLAGKVEQLQGHGLLMQPDRGFFRNDPGYAHRTMWITFSKGQDGDPKYWAVVDLTEEKVLDAGEEPPRS</sequence>
<proteinExistence type="predicted"/>
<organism evidence="2 3">
    <name type="scientific">Candidatus Nitrospira nitrificans</name>
    <dbReference type="NCBI Taxonomy" id="1742973"/>
    <lineage>
        <taxon>Bacteria</taxon>
        <taxon>Pseudomonadati</taxon>
        <taxon>Nitrospirota</taxon>
        <taxon>Nitrospiria</taxon>
        <taxon>Nitrospirales</taxon>
        <taxon>Nitrospiraceae</taxon>
        <taxon>Nitrospira</taxon>
    </lineage>
</organism>
<feature type="region of interest" description="Disordered" evidence="1">
    <location>
        <begin position="29"/>
        <end position="51"/>
    </location>
</feature>
<gene>
    <name evidence="2" type="ORF">COMA2_120006</name>
</gene>
<protein>
    <submittedName>
        <fullName evidence="2">Uncharacterized protein</fullName>
    </submittedName>
</protein>
<reference evidence="3" key="1">
    <citation type="submission" date="2015-10" db="EMBL/GenBank/DDBJ databases">
        <authorList>
            <person name="Luecker S."/>
            <person name="Luecker S."/>
        </authorList>
    </citation>
    <scope>NUCLEOTIDE SEQUENCE [LARGE SCALE GENOMIC DNA]</scope>
</reference>
<evidence type="ECO:0000256" key="1">
    <source>
        <dbReference type="SAM" id="MobiDB-lite"/>
    </source>
</evidence>
<evidence type="ECO:0000313" key="3">
    <source>
        <dbReference type="Proteomes" id="UP000198736"/>
    </source>
</evidence>
<dbReference type="RefSeq" id="WP_090894773.1">
    <property type="nucleotide sequence ID" value="NZ_CZPZ01000004.1"/>
</dbReference>
<accession>A0A0S4L8N7</accession>
<dbReference type="STRING" id="1742973.COMA2_120006"/>
<dbReference type="Proteomes" id="UP000198736">
    <property type="component" value="Unassembled WGS sequence"/>
</dbReference>
<evidence type="ECO:0000313" key="2">
    <source>
        <dbReference type="EMBL" id="CUS32984.1"/>
    </source>
</evidence>
<dbReference type="EMBL" id="CZPZ01000004">
    <property type="protein sequence ID" value="CUS32984.1"/>
    <property type="molecule type" value="Genomic_DNA"/>
</dbReference>
<name>A0A0S4L8N7_9BACT</name>
<dbReference type="AlphaFoldDB" id="A0A0S4L8N7"/>